<keyword evidence="2" id="KW-1185">Reference proteome</keyword>
<dbReference type="AlphaFoldDB" id="A0A6H5IZD2"/>
<dbReference type="EMBL" id="CADCXV010001260">
    <property type="protein sequence ID" value="CAB0043024.1"/>
    <property type="molecule type" value="Genomic_DNA"/>
</dbReference>
<evidence type="ECO:0000313" key="1">
    <source>
        <dbReference type="EMBL" id="CAB0043024.1"/>
    </source>
</evidence>
<evidence type="ECO:0000313" key="2">
    <source>
        <dbReference type="Proteomes" id="UP000479190"/>
    </source>
</evidence>
<name>A0A6H5IZD2_9HYME</name>
<accession>A0A6H5IZD2</accession>
<proteinExistence type="predicted"/>
<sequence length="225" mass="25900">MVKKVPKAAKKDTIATAASDRDTKEIRIVNNAANWWAFMYWLWKFPELWKVSSSKFRFGIVFFFVPRICGRQCKLCLVGSGIVIPLSPSGLRYTRGIRISFYDNYVSSRIWSIENSRRLTEYRYRRKREPQLTRMLADSANWAALAIGRQKRESSHSQDGTRQASFLKKMSKLRRMRMPAMCDHAAYGSEKGDTTIDDGIVQVGGSQVKKDSPEPLIVAYHYATR</sequence>
<gene>
    <name evidence="1" type="ORF">TBRA_LOCUS14612</name>
</gene>
<protein>
    <submittedName>
        <fullName evidence="1">Uncharacterized protein</fullName>
    </submittedName>
</protein>
<reference evidence="1 2" key="1">
    <citation type="submission" date="2020-02" db="EMBL/GenBank/DDBJ databases">
        <authorList>
            <person name="Ferguson B K."/>
        </authorList>
    </citation>
    <scope>NUCLEOTIDE SEQUENCE [LARGE SCALE GENOMIC DNA]</scope>
</reference>
<organism evidence="1 2">
    <name type="scientific">Trichogramma brassicae</name>
    <dbReference type="NCBI Taxonomy" id="86971"/>
    <lineage>
        <taxon>Eukaryota</taxon>
        <taxon>Metazoa</taxon>
        <taxon>Ecdysozoa</taxon>
        <taxon>Arthropoda</taxon>
        <taxon>Hexapoda</taxon>
        <taxon>Insecta</taxon>
        <taxon>Pterygota</taxon>
        <taxon>Neoptera</taxon>
        <taxon>Endopterygota</taxon>
        <taxon>Hymenoptera</taxon>
        <taxon>Apocrita</taxon>
        <taxon>Proctotrupomorpha</taxon>
        <taxon>Chalcidoidea</taxon>
        <taxon>Trichogrammatidae</taxon>
        <taxon>Trichogramma</taxon>
    </lineage>
</organism>
<dbReference type="Proteomes" id="UP000479190">
    <property type="component" value="Unassembled WGS sequence"/>
</dbReference>